<accession>A0AAD7GJK4</accession>
<sequence>MQAQVKGTERAVCIVSTWMGRIRTRRAANAMQRIDLSWGRDRAVCSRPWLRENPNRTTRTRRAHVLCGANNRVVATCVRVGKPWAGRECAMRKTGASTNSGPKQLWQCSVQRKTQAKKRENVNDTYHSTSRPKGRHPSFCPRPPWGFIMRSVSSSTSDVWRGRWSGVGEQEPFLRGGRSHQWRKTRRWIGAGRAGRMRCARRLQTPSLRGWGRRRCCQWKCGRGRARAGNRDWAAVVIWLG</sequence>
<protein>
    <submittedName>
        <fullName evidence="2">Uncharacterized protein</fullName>
    </submittedName>
</protein>
<organism evidence="2 3">
    <name type="scientific">Mycena metata</name>
    <dbReference type="NCBI Taxonomy" id="1033252"/>
    <lineage>
        <taxon>Eukaryota</taxon>
        <taxon>Fungi</taxon>
        <taxon>Dikarya</taxon>
        <taxon>Basidiomycota</taxon>
        <taxon>Agaricomycotina</taxon>
        <taxon>Agaricomycetes</taxon>
        <taxon>Agaricomycetidae</taxon>
        <taxon>Agaricales</taxon>
        <taxon>Marasmiineae</taxon>
        <taxon>Mycenaceae</taxon>
        <taxon>Mycena</taxon>
    </lineage>
</organism>
<evidence type="ECO:0000313" key="2">
    <source>
        <dbReference type="EMBL" id="KAJ7697763.1"/>
    </source>
</evidence>
<keyword evidence="3" id="KW-1185">Reference proteome</keyword>
<proteinExistence type="predicted"/>
<feature type="region of interest" description="Disordered" evidence="1">
    <location>
        <begin position="113"/>
        <end position="137"/>
    </location>
</feature>
<evidence type="ECO:0000313" key="3">
    <source>
        <dbReference type="Proteomes" id="UP001215598"/>
    </source>
</evidence>
<gene>
    <name evidence="2" type="ORF">B0H16DRAFT_1646036</name>
</gene>
<dbReference type="EMBL" id="JARKIB010000605">
    <property type="protein sequence ID" value="KAJ7697763.1"/>
    <property type="molecule type" value="Genomic_DNA"/>
</dbReference>
<dbReference type="AlphaFoldDB" id="A0AAD7GJK4"/>
<comment type="caution">
    <text evidence="2">The sequence shown here is derived from an EMBL/GenBank/DDBJ whole genome shotgun (WGS) entry which is preliminary data.</text>
</comment>
<evidence type="ECO:0000256" key="1">
    <source>
        <dbReference type="SAM" id="MobiDB-lite"/>
    </source>
</evidence>
<dbReference type="Proteomes" id="UP001215598">
    <property type="component" value="Unassembled WGS sequence"/>
</dbReference>
<reference evidence="2" key="1">
    <citation type="submission" date="2023-03" db="EMBL/GenBank/DDBJ databases">
        <title>Massive genome expansion in bonnet fungi (Mycena s.s.) driven by repeated elements and novel gene families across ecological guilds.</title>
        <authorList>
            <consortium name="Lawrence Berkeley National Laboratory"/>
            <person name="Harder C.B."/>
            <person name="Miyauchi S."/>
            <person name="Viragh M."/>
            <person name="Kuo A."/>
            <person name="Thoen E."/>
            <person name="Andreopoulos B."/>
            <person name="Lu D."/>
            <person name="Skrede I."/>
            <person name="Drula E."/>
            <person name="Henrissat B."/>
            <person name="Morin E."/>
            <person name="Kohler A."/>
            <person name="Barry K."/>
            <person name="LaButti K."/>
            <person name="Morin E."/>
            <person name="Salamov A."/>
            <person name="Lipzen A."/>
            <person name="Mereny Z."/>
            <person name="Hegedus B."/>
            <person name="Baldrian P."/>
            <person name="Stursova M."/>
            <person name="Weitz H."/>
            <person name="Taylor A."/>
            <person name="Grigoriev I.V."/>
            <person name="Nagy L.G."/>
            <person name="Martin F."/>
            <person name="Kauserud H."/>
        </authorList>
    </citation>
    <scope>NUCLEOTIDE SEQUENCE</scope>
    <source>
        <strain evidence="2">CBHHK182m</strain>
    </source>
</reference>
<name>A0AAD7GJK4_9AGAR</name>